<dbReference type="Proteomes" id="UP000050443">
    <property type="component" value="Unassembled WGS sequence"/>
</dbReference>
<dbReference type="STRING" id="362413.RC62_4548"/>
<proteinExistence type="predicted"/>
<name>A0A0N8VN54_9FLAO</name>
<evidence type="ECO:0000313" key="2">
    <source>
        <dbReference type="Proteomes" id="UP000050443"/>
    </source>
</evidence>
<organism evidence="1 2">
    <name type="scientific">Flavobacterium aquidurense</name>
    <dbReference type="NCBI Taxonomy" id="362413"/>
    <lineage>
        <taxon>Bacteria</taxon>
        <taxon>Pseudomonadati</taxon>
        <taxon>Bacteroidota</taxon>
        <taxon>Flavobacteriia</taxon>
        <taxon>Flavobacteriales</taxon>
        <taxon>Flavobacteriaceae</taxon>
        <taxon>Flavobacterium</taxon>
    </lineage>
</organism>
<protein>
    <submittedName>
        <fullName evidence="1">Uncharacterized protein</fullName>
    </submittedName>
</protein>
<dbReference type="AlphaFoldDB" id="A0A0N8VN54"/>
<reference evidence="1 2" key="1">
    <citation type="submission" date="2014-09" db="EMBL/GenBank/DDBJ databases">
        <title>Genome sequence of Flavobacterium aquidurense RC62.</title>
        <authorList>
            <person name="Kim J.F."/>
            <person name="Kwak M.-J."/>
        </authorList>
    </citation>
    <scope>NUCLEOTIDE SEQUENCE [LARGE SCALE GENOMIC DNA]</scope>
    <source>
        <strain evidence="1 2">RC62</strain>
    </source>
</reference>
<evidence type="ECO:0000313" key="1">
    <source>
        <dbReference type="EMBL" id="KQB41172.1"/>
    </source>
</evidence>
<comment type="caution">
    <text evidence="1">The sequence shown here is derived from an EMBL/GenBank/DDBJ whole genome shotgun (WGS) entry which is preliminary data.</text>
</comment>
<accession>A0A0N8VN54</accession>
<sequence length="38" mass="4825">MSRFFLNLYNHLNLWQKKIRDNWCNSWQKNLKPETKQT</sequence>
<gene>
    <name evidence="1" type="ORF">RC62_4548</name>
</gene>
<dbReference type="PATRIC" id="fig|362413.3.peg.4464"/>
<dbReference type="EMBL" id="JRLF01000009">
    <property type="protein sequence ID" value="KQB41172.1"/>
    <property type="molecule type" value="Genomic_DNA"/>
</dbReference>